<keyword evidence="4" id="KW-1185">Reference proteome</keyword>
<dbReference type="Pfam" id="PF13561">
    <property type="entry name" value="adh_short_C2"/>
    <property type="match status" value="1"/>
</dbReference>
<dbReference type="InterPro" id="IPR036291">
    <property type="entry name" value="NAD(P)-bd_dom_sf"/>
</dbReference>
<dbReference type="PRINTS" id="PR00081">
    <property type="entry name" value="GDHRDH"/>
</dbReference>
<dbReference type="EMBL" id="JAGSXH010000002">
    <property type="protein sequence ID" value="MBS2961581.1"/>
    <property type="molecule type" value="Genomic_DNA"/>
</dbReference>
<evidence type="ECO:0000256" key="2">
    <source>
        <dbReference type="ARBA" id="ARBA00023002"/>
    </source>
</evidence>
<proteinExistence type="inferred from homology"/>
<sequence length="248" mass="25204">MPAQHTVIIGGTAGIGLATAQQLVSDGYRVTVVGRDPERLKRALGELTEHAPDSRAVQGRSADQASRTDLDALFASVDAVDHLVVTAPGTGAVGALAELDPSTLTAAFESKFTAAANAVQAALPTLAKHGSITLVSAASAQCAMPGTAGLAAVNGAVETLVPTLALELAPIRVNAVSPGVVDTDWWNRVVPAEQRAAVLDGFTGSIPVGRIARPQEIADVIALLVRNGFMTGTVIPVDGGARLKPQAA</sequence>
<dbReference type="InterPro" id="IPR002347">
    <property type="entry name" value="SDR_fam"/>
</dbReference>
<gene>
    <name evidence="3" type="ORF">KGA66_00885</name>
</gene>
<comment type="caution">
    <text evidence="3">The sequence shown here is derived from an EMBL/GenBank/DDBJ whole genome shotgun (WGS) entry which is preliminary data.</text>
</comment>
<dbReference type="RefSeq" id="WP_211463401.1">
    <property type="nucleotide sequence ID" value="NZ_JAGSXH010000002.1"/>
</dbReference>
<protein>
    <submittedName>
        <fullName evidence="3">SDR family oxidoreductase</fullName>
    </submittedName>
</protein>
<keyword evidence="2" id="KW-0560">Oxidoreductase</keyword>
<dbReference type="InterPro" id="IPR051122">
    <property type="entry name" value="SDR_DHRS6-like"/>
</dbReference>
<dbReference type="GO" id="GO:0016491">
    <property type="term" value="F:oxidoreductase activity"/>
    <property type="evidence" value="ECO:0007669"/>
    <property type="project" value="UniProtKB-KW"/>
</dbReference>
<name>A0A8J8BAZ4_9ACTN</name>
<evidence type="ECO:0000313" key="4">
    <source>
        <dbReference type="Proteomes" id="UP000677913"/>
    </source>
</evidence>
<dbReference type="SUPFAM" id="SSF51735">
    <property type="entry name" value="NAD(P)-binding Rossmann-fold domains"/>
    <property type="match status" value="1"/>
</dbReference>
<evidence type="ECO:0000313" key="3">
    <source>
        <dbReference type="EMBL" id="MBS2961581.1"/>
    </source>
</evidence>
<dbReference type="AlphaFoldDB" id="A0A8J8BAZ4"/>
<comment type="similarity">
    <text evidence="1">Belongs to the short-chain dehydrogenases/reductases (SDR) family.</text>
</comment>
<organism evidence="3 4">
    <name type="scientific">Actinocrinis puniceicyclus</name>
    <dbReference type="NCBI Taxonomy" id="977794"/>
    <lineage>
        <taxon>Bacteria</taxon>
        <taxon>Bacillati</taxon>
        <taxon>Actinomycetota</taxon>
        <taxon>Actinomycetes</taxon>
        <taxon>Catenulisporales</taxon>
        <taxon>Actinospicaceae</taxon>
        <taxon>Actinocrinis</taxon>
    </lineage>
</organism>
<accession>A0A8J8BAZ4</accession>
<evidence type="ECO:0000256" key="1">
    <source>
        <dbReference type="ARBA" id="ARBA00006484"/>
    </source>
</evidence>
<dbReference type="Gene3D" id="3.40.50.720">
    <property type="entry name" value="NAD(P)-binding Rossmann-like Domain"/>
    <property type="match status" value="1"/>
</dbReference>
<dbReference type="PANTHER" id="PTHR43477:SF1">
    <property type="entry name" value="DIHYDROANTICAPSIN 7-DEHYDROGENASE"/>
    <property type="match status" value="1"/>
</dbReference>
<dbReference type="Proteomes" id="UP000677913">
    <property type="component" value="Unassembled WGS sequence"/>
</dbReference>
<dbReference type="PANTHER" id="PTHR43477">
    <property type="entry name" value="DIHYDROANTICAPSIN 7-DEHYDROGENASE"/>
    <property type="match status" value="1"/>
</dbReference>
<reference evidence="3" key="1">
    <citation type="submission" date="2021-04" db="EMBL/GenBank/DDBJ databases">
        <title>Genome based classification of Actinospica acidithermotolerans sp. nov., an actinobacterium isolated from an Indonesian hot spring.</title>
        <authorList>
            <person name="Kusuma A.B."/>
            <person name="Putra K.E."/>
            <person name="Nafisah S."/>
            <person name="Loh J."/>
            <person name="Nouioui I."/>
            <person name="Goodfellow M."/>
        </authorList>
    </citation>
    <scope>NUCLEOTIDE SEQUENCE</scope>
    <source>
        <strain evidence="3">DSM 45618</strain>
    </source>
</reference>